<keyword evidence="2" id="KW-1185">Reference proteome</keyword>
<gene>
    <name evidence="1" type="ORF">BaRGS_00040566</name>
</gene>
<name>A0ABD0IZK9_9CAEN</name>
<feature type="non-terminal residue" evidence="1">
    <location>
        <position position="1"/>
    </location>
</feature>
<comment type="caution">
    <text evidence="1">The sequence shown here is derived from an EMBL/GenBank/DDBJ whole genome shotgun (WGS) entry which is preliminary data.</text>
</comment>
<accession>A0ABD0IZK9</accession>
<sequence length="82" mass="9029">VLAAKLRGGLTKGAVSVLNVFDGPPVTAEAKLTRSWCRLAKSALERQKQLDNVTLVVCTDRKNKEQRAIRVFSEGELPRPLI</sequence>
<evidence type="ECO:0000313" key="1">
    <source>
        <dbReference type="EMBL" id="KAK7441593.1"/>
    </source>
</evidence>
<reference evidence="1 2" key="1">
    <citation type="journal article" date="2023" name="Sci. Data">
        <title>Genome assembly of the Korean intertidal mud-creeper Batillaria attramentaria.</title>
        <authorList>
            <person name="Patra A.K."/>
            <person name="Ho P.T."/>
            <person name="Jun S."/>
            <person name="Lee S.J."/>
            <person name="Kim Y."/>
            <person name="Won Y.J."/>
        </authorList>
    </citation>
    <scope>NUCLEOTIDE SEQUENCE [LARGE SCALE GENOMIC DNA]</scope>
    <source>
        <strain evidence="1">Wonlab-2016</strain>
    </source>
</reference>
<organism evidence="1 2">
    <name type="scientific">Batillaria attramentaria</name>
    <dbReference type="NCBI Taxonomy" id="370345"/>
    <lineage>
        <taxon>Eukaryota</taxon>
        <taxon>Metazoa</taxon>
        <taxon>Spiralia</taxon>
        <taxon>Lophotrochozoa</taxon>
        <taxon>Mollusca</taxon>
        <taxon>Gastropoda</taxon>
        <taxon>Caenogastropoda</taxon>
        <taxon>Sorbeoconcha</taxon>
        <taxon>Cerithioidea</taxon>
        <taxon>Batillariidae</taxon>
        <taxon>Batillaria</taxon>
    </lineage>
</organism>
<dbReference type="EMBL" id="JACVVK020000848">
    <property type="protein sequence ID" value="KAK7441593.1"/>
    <property type="molecule type" value="Genomic_DNA"/>
</dbReference>
<protein>
    <submittedName>
        <fullName evidence="1">Uncharacterized protein</fullName>
    </submittedName>
</protein>
<evidence type="ECO:0000313" key="2">
    <source>
        <dbReference type="Proteomes" id="UP001519460"/>
    </source>
</evidence>
<proteinExistence type="predicted"/>
<dbReference type="AlphaFoldDB" id="A0ABD0IZK9"/>
<dbReference type="Proteomes" id="UP001519460">
    <property type="component" value="Unassembled WGS sequence"/>
</dbReference>